<protein>
    <submittedName>
        <fullName evidence="2">Uncharacterized protein</fullName>
    </submittedName>
</protein>
<dbReference type="EMBL" id="MNCJ02000317">
    <property type="protein sequence ID" value="KAF5818004.1"/>
    <property type="molecule type" value="Genomic_DNA"/>
</dbReference>
<evidence type="ECO:0000313" key="3">
    <source>
        <dbReference type="Proteomes" id="UP000215914"/>
    </source>
</evidence>
<keyword evidence="3" id="KW-1185">Reference proteome</keyword>
<evidence type="ECO:0000313" key="2">
    <source>
        <dbReference type="EMBL" id="OTG34375.1"/>
    </source>
</evidence>
<dbReference type="AlphaFoldDB" id="A0A251VFM6"/>
<gene>
    <name evidence="2" type="ORF">HannXRQ_Chr02g0045101</name>
    <name evidence="1" type="ORF">HanXRQr2_Chr02g0059721</name>
</gene>
<dbReference type="Gramene" id="mRNA:HanXRQr2_Chr02g0059721">
    <property type="protein sequence ID" value="CDS:HanXRQr2_Chr02g0059721.1"/>
    <property type="gene ID" value="HanXRQr2_Chr02g0059721"/>
</dbReference>
<reference evidence="2" key="2">
    <citation type="submission" date="2017-02" db="EMBL/GenBank/DDBJ databases">
        <title>Sunflower complete genome.</title>
        <authorList>
            <person name="Langlade N."/>
            <person name="Munos S."/>
        </authorList>
    </citation>
    <scope>NUCLEOTIDE SEQUENCE [LARGE SCALE GENOMIC DNA]</scope>
    <source>
        <tissue evidence="2">Leaves</tissue>
    </source>
</reference>
<organism evidence="2 3">
    <name type="scientific">Helianthus annuus</name>
    <name type="common">Common sunflower</name>
    <dbReference type="NCBI Taxonomy" id="4232"/>
    <lineage>
        <taxon>Eukaryota</taxon>
        <taxon>Viridiplantae</taxon>
        <taxon>Streptophyta</taxon>
        <taxon>Embryophyta</taxon>
        <taxon>Tracheophyta</taxon>
        <taxon>Spermatophyta</taxon>
        <taxon>Magnoliopsida</taxon>
        <taxon>eudicotyledons</taxon>
        <taxon>Gunneridae</taxon>
        <taxon>Pentapetalae</taxon>
        <taxon>asterids</taxon>
        <taxon>campanulids</taxon>
        <taxon>Asterales</taxon>
        <taxon>Asteraceae</taxon>
        <taxon>Asteroideae</taxon>
        <taxon>Heliantheae alliance</taxon>
        <taxon>Heliantheae</taxon>
        <taxon>Helianthus</taxon>
    </lineage>
</organism>
<sequence>MEAEEFDTVSECVRGLSARRSKDPVNKYSRITTKFDEDVKNSSFRSAEMIFDSKGDIIGKN</sequence>
<dbReference type="EMBL" id="CM007891">
    <property type="protein sequence ID" value="OTG34375.1"/>
    <property type="molecule type" value="Genomic_DNA"/>
</dbReference>
<dbReference type="Proteomes" id="UP000215914">
    <property type="component" value="Chromosome 2"/>
</dbReference>
<proteinExistence type="predicted"/>
<evidence type="ECO:0000313" key="1">
    <source>
        <dbReference type="EMBL" id="KAF5818004.1"/>
    </source>
</evidence>
<reference evidence="1 3" key="1">
    <citation type="journal article" date="2017" name="Nature">
        <title>The sunflower genome provides insights into oil metabolism, flowering and Asterid evolution.</title>
        <authorList>
            <person name="Badouin H."/>
            <person name="Gouzy J."/>
            <person name="Grassa C.J."/>
            <person name="Murat F."/>
            <person name="Staton S.E."/>
            <person name="Cottret L."/>
            <person name="Lelandais-Briere C."/>
            <person name="Owens G.L."/>
            <person name="Carrere S."/>
            <person name="Mayjonade B."/>
            <person name="Legrand L."/>
            <person name="Gill N."/>
            <person name="Kane N.C."/>
            <person name="Bowers J.E."/>
            <person name="Hubner S."/>
            <person name="Bellec A."/>
            <person name="Berard A."/>
            <person name="Berges H."/>
            <person name="Blanchet N."/>
            <person name="Boniface M.C."/>
            <person name="Brunel D."/>
            <person name="Catrice O."/>
            <person name="Chaidir N."/>
            <person name="Claudel C."/>
            <person name="Donnadieu C."/>
            <person name="Faraut T."/>
            <person name="Fievet G."/>
            <person name="Helmstetter N."/>
            <person name="King M."/>
            <person name="Knapp S.J."/>
            <person name="Lai Z."/>
            <person name="Le Paslier M.C."/>
            <person name="Lippi Y."/>
            <person name="Lorenzon L."/>
            <person name="Mandel J.R."/>
            <person name="Marage G."/>
            <person name="Marchand G."/>
            <person name="Marquand E."/>
            <person name="Bret-Mestries E."/>
            <person name="Morien E."/>
            <person name="Nambeesan S."/>
            <person name="Nguyen T."/>
            <person name="Pegot-Espagnet P."/>
            <person name="Pouilly N."/>
            <person name="Raftis F."/>
            <person name="Sallet E."/>
            <person name="Schiex T."/>
            <person name="Thomas J."/>
            <person name="Vandecasteele C."/>
            <person name="Vares D."/>
            <person name="Vear F."/>
            <person name="Vautrin S."/>
            <person name="Crespi M."/>
            <person name="Mangin B."/>
            <person name="Burke J.M."/>
            <person name="Salse J."/>
            <person name="Munos S."/>
            <person name="Vincourt P."/>
            <person name="Rieseberg L.H."/>
            <person name="Langlade N.B."/>
        </authorList>
    </citation>
    <scope>NUCLEOTIDE SEQUENCE [LARGE SCALE GENOMIC DNA]</scope>
    <source>
        <strain evidence="3">cv. SF193</strain>
        <tissue evidence="1">Leaves</tissue>
    </source>
</reference>
<accession>A0A251VFM6</accession>
<reference evidence="1" key="3">
    <citation type="submission" date="2020-06" db="EMBL/GenBank/DDBJ databases">
        <title>Helianthus annuus Genome sequencing and assembly Release 2.</title>
        <authorList>
            <person name="Gouzy J."/>
            <person name="Langlade N."/>
            <person name="Munos S."/>
        </authorList>
    </citation>
    <scope>NUCLEOTIDE SEQUENCE</scope>
    <source>
        <tissue evidence="1">Leaves</tissue>
    </source>
</reference>
<name>A0A251VFM6_HELAN</name>
<dbReference type="InParanoid" id="A0A251VFM6"/>